<name>A0A482VWH0_ASBVE</name>
<feature type="region of interest" description="Disordered" evidence="1">
    <location>
        <begin position="20"/>
        <end position="42"/>
    </location>
</feature>
<organism evidence="2 3">
    <name type="scientific">Asbolus verrucosus</name>
    <name type="common">Desert ironclad beetle</name>
    <dbReference type="NCBI Taxonomy" id="1661398"/>
    <lineage>
        <taxon>Eukaryota</taxon>
        <taxon>Metazoa</taxon>
        <taxon>Ecdysozoa</taxon>
        <taxon>Arthropoda</taxon>
        <taxon>Hexapoda</taxon>
        <taxon>Insecta</taxon>
        <taxon>Pterygota</taxon>
        <taxon>Neoptera</taxon>
        <taxon>Endopterygota</taxon>
        <taxon>Coleoptera</taxon>
        <taxon>Polyphaga</taxon>
        <taxon>Cucujiformia</taxon>
        <taxon>Tenebrionidae</taxon>
        <taxon>Pimeliinae</taxon>
        <taxon>Asbolus</taxon>
    </lineage>
</organism>
<evidence type="ECO:0000313" key="3">
    <source>
        <dbReference type="Proteomes" id="UP000292052"/>
    </source>
</evidence>
<accession>A0A482VWH0</accession>
<gene>
    <name evidence="2" type="ORF">BDFB_007453</name>
</gene>
<evidence type="ECO:0000313" key="2">
    <source>
        <dbReference type="EMBL" id="RZC37145.1"/>
    </source>
</evidence>
<comment type="caution">
    <text evidence="2">The sequence shown here is derived from an EMBL/GenBank/DDBJ whole genome shotgun (WGS) entry which is preliminary data.</text>
</comment>
<keyword evidence="3" id="KW-1185">Reference proteome</keyword>
<protein>
    <submittedName>
        <fullName evidence="2">Uncharacterized protein</fullName>
    </submittedName>
</protein>
<reference evidence="2 3" key="1">
    <citation type="submission" date="2017-03" db="EMBL/GenBank/DDBJ databases">
        <title>Genome of the blue death feigning beetle - Asbolus verrucosus.</title>
        <authorList>
            <person name="Rider S.D."/>
        </authorList>
    </citation>
    <scope>NUCLEOTIDE SEQUENCE [LARGE SCALE GENOMIC DNA]</scope>
    <source>
        <strain evidence="2">Butters</strain>
        <tissue evidence="2">Head and leg muscle</tissue>
    </source>
</reference>
<evidence type="ECO:0000256" key="1">
    <source>
        <dbReference type="SAM" id="MobiDB-lite"/>
    </source>
</evidence>
<proteinExistence type="predicted"/>
<dbReference type="Proteomes" id="UP000292052">
    <property type="component" value="Unassembled WGS sequence"/>
</dbReference>
<sequence length="82" mass="9196">MFDSGTIAPKWLEDMKNNNQNITTPTGSFKLGKSSDVNNRPDCPQTPLNGTGICTILFDCPQVFSLLSDFDVYLRYFCPLNE</sequence>
<dbReference type="OrthoDB" id="6770300at2759"/>
<dbReference type="EMBL" id="QDEB01055354">
    <property type="protein sequence ID" value="RZC37145.1"/>
    <property type="molecule type" value="Genomic_DNA"/>
</dbReference>
<dbReference type="AlphaFoldDB" id="A0A482VWH0"/>